<evidence type="ECO:0000256" key="8">
    <source>
        <dbReference type="SAM" id="MobiDB-lite"/>
    </source>
</evidence>
<dbReference type="PANTHER" id="PTHR43184">
    <property type="entry name" value="MAJOR FACILITATOR SUPERFAMILY TRANSPORTER 16, ISOFORM B"/>
    <property type="match status" value="1"/>
</dbReference>
<dbReference type="Gene3D" id="1.20.1250.20">
    <property type="entry name" value="MFS general substrate transporter like domains"/>
    <property type="match status" value="2"/>
</dbReference>
<dbReference type="EMBL" id="GG662542">
    <property type="protein sequence ID" value="EAR82020.1"/>
    <property type="molecule type" value="Genomic_DNA"/>
</dbReference>
<proteinExistence type="inferred from homology"/>
<evidence type="ECO:0000256" key="3">
    <source>
        <dbReference type="ARBA" id="ARBA00022448"/>
    </source>
</evidence>
<dbReference type="GO" id="GO:0022857">
    <property type="term" value="F:transmembrane transporter activity"/>
    <property type="evidence" value="ECO:0007669"/>
    <property type="project" value="InterPro"/>
</dbReference>
<evidence type="ECO:0000256" key="2">
    <source>
        <dbReference type="ARBA" id="ARBA00009598"/>
    </source>
</evidence>
<dbReference type="STRING" id="312017.Q229Q2"/>
<keyword evidence="3" id="KW-0813">Transport</keyword>
<evidence type="ECO:0000256" key="4">
    <source>
        <dbReference type="ARBA" id="ARBA00022597"/>
    </source>
</evidence>
<dbReference type="OrthoDB" id="312593at2759"/>
<sequence>MTQPETNSQQQQQALEIVTDQNKADKQQKTPQQLQNEKRILRYRIFTFVVTFCSYAAAHCIRTSWSQIKPQIKSDKQYGLDTKFLGYMDMTFLLSYGIGLATLGRLGDRLNLRFFTGFGMFGTSIVLMTLGAIQINHALTGDAQKAVFIILWILNGLCESTGMPGFVSAMGNWFSKNSRGAIMGFWIGTTNTGDIMGYILGGVMTYSMNLYWGYVPIVSGFMLGVMGIILLLFLRPYPEKLGLFIDEEGIANADQELIQRRRLNSSFMIEAENKTVEALDDYEQKIKKDVEEQRNAKPVTFLNAWLIPNVALYALIFSVVKSTIYSLLFWLPTYLSDKNLKGLNVYITCVFDAGIFLGGFIVGKLSDRIGKRSVVMVPSLFVATMMILTVILLDSSAFGANFVLFFIIGAFLGGPYNVIQSAIMIDLAKQKGLAKNTRALATVTGLIDGCGAIISAIMQVIIPFIGTTHIFYLLFGLACSSFLFLIPLLVKDTKSLLRRRQRKIDFMSSQIQLNGKKQILNDPSVPTLQNLNEKKESTDPLSTENKA</sequence>
<evidence type="ECO:0000256" key="6">
    <source>
        <dbReference type="ARBA" id="ARBA00022989"/>
    </source>
</evidence>
<evidence type="ECO:0000256" key="7">
    <source>
        <dbReference type="ARBA" id="ARBA00023136"/>
    </source>
</evidence>
<organism evidence="11 12">
    <name type="scientific">Tetrahymena thermophila (strain SB210)</name>
    <dbReference type="NCBI Taxonomy" id="312017"/>
    <lineage>
        <taxon>Eukaryota</taxon>
        <taxon>Sar</taxon>
        <taxon>Alveolata</taxon>
        <taxon>Ciliophora</taxon>
        <taxon>Intramacronucleata</taxon>
        <taxon>Oligohymenophorea</taxon>
        <taxon>Hymenostomatida</taxon>
        <taxon>Tetrahymenina</taxon>
        <taxon>Tetrahymenidae</taxon>
        <taxon>Tetrahymena</taxon>
    </lineage>
</organism>
<dbReference type="PROSITE" id="PS50850">
    <property type="entry name" value="MFS"/>
    <property type="match status" value="1"/>
</dbReference>
<evidence type="ECO:0000259" key="10">
    <source>
        <dbReference type="PROSITE" id="PS50850"/>
    </source>
</evidence>
<dbReference type="GO" id="GO:0005789">
    <property type="term" value="C:endoplasmic reticulum membrane"/>
    <property type="evidence" value="ECO:0007669"/>
    <property type="project" value="TreeGrafter"/>
</dbReference>
<feature type="domain" description="Major facilitator superfamily (MFS) profile" evidence="10">
    <location>
        <begin position="43"/>
        <end position="494"/>
    </location>
</feature>
<dbReference type="InterPro" id="IPR036259">
    <property type="entry name" value="MFS_trans_sf"/>
</dbReference>
<dbReference type="SUPFAM" id="SSF103473">
    <property type="entry name" value="MFS general substrate transporter"/>
    <property type="match status" value="1"/>
</dbReference>
<dbReference type="InParanoid" id="Q229Q2"/>
<feature type="transmembrane region" description="Helical" evidence="9">
    <location>
        <begin position="374"/>
        <end position="393"/>
    </location>
</feature>
<feature type="transmembrane region" description="Helical" evidence="9">
    <location>
        <begin position="343"/>
        <end position="362"/>
    </location>
</feature>
<dbReference type="eggNOG" id="KOG2533">
    <property type="taxonomic scope" value="Eukaryota"/>
</dbReference>
<evidence type="ECO:0000256" key="9">
    <source>
        <dbReference type="SAM" id="Phobius"/>
    </source>
</evidence>
<feature type="transmembrane region" description="Helical" evidence="9">
    <location>
        <begin position="399"/>
        <end position="419"/>
    </location>
</feature>
<feature type="transmembrane region" description="Helical" evidence="9">
    <location>
        <begin position="147"/>
        <end position="169"/>
    </location>
</feature>
<comment type="subcellular location">
    <subcellularLocation>
        <location evidence="1">Membrane</location>
        <topology evidence="1">Multi-pass membrane protein</topology>
    </subcellularLocation>
</comment>
<feature type="region of interest" description="Disordered" evidence="8">
    <location>
        <begin position="1"/>
        <end position="31"/>
    </location>
</feature>
<comment type="similarity">
    <text evidence="2">Belongs to the major facilitator superfamily. Organophosphate:Pi antiporter (OPA) (TC 2.A.1.4) family.</text>
</comment>
<keyword evidence="12" id="KW-1185">Reference proteome</keyword>
<dbReference type="InterPro" id="IPR020846">
    <property type="entry name" value="MFS_dom"/>
</dbReference>
<dbReference type="Pfam" id="PF07690">
    <property type="entry name" value="MFS_1"/>
    <property type="match status" value="1"/>
</dbReference>
<feature type="transmembrane region" description="Helical" evidence="9">
    <location>
        <begin position="45"/>
        <end position="65"/>
    </location>
</feature>
<dbReference type="RefSeq" id="XP_001029683.1">
    <property type="nucleotide sequence ID" value="XM_001029683.1"/>
</dbReference>
<dbReference type="HOGENOM" id="CLU_001265_31_6_1"/>
<accession>Q229Q2</accession>
<reference evidence="12" key="1">
    <citation type="journal article" date="2006" name="PLoS Biol.">
        <title>Macronuclear genome sequence of the ciliate Tetrahymena thermophila, a model eukaryote.</title>
        <authorList>
            <person name="Eisen J.A."/>
            <person name="Coyne R.S."/>
            <person name="Wu M."/>
            <person name="Wu D."/>
            <person name="Thiagarajan M."/>
            <person name="Wortman J.R."/>
            <person name="Badger J.H."/>
            <person name="Ren Q."/>
            <person name="Amedeo P."/>
            <person name="Jones K.M."/>
            <person name="Tallon L.J."/>
            <person name="Delcher A.L."/>
            <person name="Salzberg S.L."/>
            <person name="Silva J.C."/>
            <person name="Haas B.J."/>
            <person name="Majoros W.H."/>
            <person name="Farzad M."/>
            <person name="Carlton J.M."/>
            <person name="Smith R.K. Jr."/>
            <person name="Garg J."/>
            <person name="Pearlman R.E."/>
            <person name="Karrer K.M."/>
            <person name="Sun L."/>
            <person name="Manning G."/>
            <person name="Elde N.C."/>
            <person name="Turkewitz A.P."/>
            <person name="Asai D.J."/>
            <person name="Wilkes D.E."/>
            <person name="Wang Y."/>
            <person name="Cai H."/>
            <person name="Collins K."/>
            <person name="Stewart B.A."/>
            <person name="Lee S.R."/>
            <person name="Wilamowska K."/>
            <person name="Weinberg Z."/>
            <person name="Ruzzo W.L."/>
            <person name="Wloga D."/>
            <person name="Gaertig J."/>
            <person name="Frankel J."/>
            <person name="Tsao C.-C."/>
            <person name="Gorovsky M.A."/>
            <person name="Keeling P.J."/>
            <person name="Waller R.F."/>
            <person name="Patron N.J."/>
            <person name="Cherry J.M."/>
            <person name="Stover N.A."/>
            <person name="Krieger C.J."/>
            <person name="del Toro C."/>
            <person name="Ryder H.F."/>
            <person name="Williamson S.C."/>
            <person name="Barbeau R.A."/>
            <person name="Hamilton E.P."/>
            <person name="Orias E."/>
        </authorList>
    </citation>
    <scope>NUCLEOTIDE SEQUENCE [LARGE SCALE GENOMIC DNA]</scope>
    <source>
        <strain evidence="12">SB210</strain>
    </source>
</reference>
<name>Q229Q2_TETTS</name>
<protein>
    <submittedName>
        <fullName evidence="11">MFS transporter</fullName>
    </submittedName>
</protein>
<dbReference type="GeneID" id="7831694"/>
<dbReference type="AlphaFoldDB" id="Q229Q2"/>
<feature type="region of interest" description="Disordered" evidence="8">
    <location>
        <begin position="527"/>
        <end position="547"/>
    </location>
</feature>
<feature type="transmembrane region" description="Helical" evidence="9">
    <location>
        <begin position="310"/>
        <end position="331"/>
    </location>
</feature>
<dbReference type="InterPro" id="IPR000849">
    <property type="entry name" value="Sugar_P_transporter"/>
</dbReference>
<dbReference type="PIRSF" id="PIRSF002808">
    <property type="entry name" value="Hexose_phosphate_transp"/>
    <property type="match status" value="1"/>
</dbReference>
<feature type="transmembrane region" description="Helical" evidence="9">
    <location>
        <begin position="181"/>
        <end position="200"/>
    </location>
</feature>
<keyword evidence="7 9" id="KW-0472">Membrane</keyword>
<dbReference type="InterPro" id="IPR011701">
    <property type="entry name" value="MFS"/>
</dbReference>
<feature type="transmembrane region" description="Helical" evidence="9">
    <location>
        <begin position="212"/>
        <end position="234"/>
    </location>
</feature>
<evidence type="ECO:0000256" key="5">
    <source>
        <dbReference type="ARBA" id="ARBA00022692"/>
    </source>
</evidence>
<gene>
    <name evidence="11" type="ORF">TTHERM_01347930</name>
</gene>
<keyword evidence="5 9" id="KW-0812">Transmembrane</keyword>
<evidence type="ECO:0000313" key="12">
    <source>
        <dbReference type="Proteomes" id="UP000009168"/>
    </source>
</evidence>
<dbReference type="KEGG" id="tet:TTHERM_01347930"/>
<dbReference type="PANTHER" id="PTHR43184:SF12">
    <property type="entry name" value="SUGAR PHOSPHATE EXCHANGER 3"/>
    <property type="match status" value="1"/>
</dbReference>
<evidence type="ECO:0000313" key="11">
    <source>
        <dbReference type="EMBL" id="EAR82020.1"/>
    </source>
</evidence>
<dbReference type="Proteomes" id="UP000009168">
    <property type="component" value="Unassembled WGS sequence"/>
</dbReference>
<evidence type="ECO:0000256" key="1">
    <source>
        <dbReference type="ARBA" id="ARBA00004141"/>
    </source>
</evidence>
<dbReference type="OMA" id="GTLMWGY"/>
<feature type="transmembrane region" description="Helical" evidence="9">
    <location>
        <begin position="85"/>
        <end position="103"/>
    </location>
</feature>
<feature type="transmembrane region" description="Helical" evidence="9">
    <location>
        <begin position="440"/>
        <end position="464"/>
    </location>
</feature>
<keyword evidence="6 9" id="KW-1133">Transmembrane helix</keyword>
<feature type="transmembrane region" description="Helical" evidence="9">
    <location>
        <begin position="115"/>
        <end position="135"/>
    </location>
</feature>
<feature type="transmembrane region" description="Helical" evidence="9">
    <location>
        <begin position="470"/>
        <end position="490"/>
    </location>
</feature>
<keyword evidence="4" id="KW-0762">Sugar transport</keyword>